<dbReference type="EMBL" id="BARV01007435">
    <property type="protein sequence ID" value="GAI07953.1"/>
    <property type="molecule type" value="Genomic_DNA"/>
</dbReference>
<dbReference type="Gene3D" id="3.40.50.150">
    <property type="entry name" value="Vaccinia Virus protein VP39"/>
    <property type="match status" value="1"/>
</dbReference>
<dbReference type="InterPro" id="IPR029063">
    <property type="entry name" value="SAM-dependent_MTases_sf"/>
</dbReference>
<dbReference type="AlphaFoldDB" id="X1KMS5"/>
<feature type="non-terminal residue" evidence="4">
    <location>
        <position position="1"/>
    </location>
</feature>
<protein>
    <recommendedName>
        <fullName evidence="3">DNA methylase N-4/N-6 domain-containing protein</fullName>
    </recommendedName>
</protein>
<dbReference type="GO" id="GO:0009007">
    <property type="term" value="F:site-specific DNA-methyltransferase (adenine-specific) activity"/>
    <property type="evidence" value="ECO:0007669"/>
    <property type="project" value="TreeGrafter"/>
</dbReference>
<dbReference type="Pfam" id="PF01555">
    <property type="entry name" value="N6_N4_Mtase"/>
    <property type="match status" value="1"/>
</dbReference>
<evidence type="ECO:0000313" key="4">
    <source>
        <dbReference type="EMBL" id="GAI07953.1"/>
    </source>
</evidence>
<dbReference type="GO" id="GO:0032259">
    <property type="term" value="P:methylation"/>
    <property type="evidence" value="ECO:0007669"/>
    <property type="project" value="UniProtKB-KW"/>
</dbReference>
<keyword evidence="1" id="KW-0489">Methyltransferase</keyword>
<sequence length="126" mass="14513">RLDEQGLVEWSSTGNPRKKIYADEIIPKGKKRQDIWEFKDPPYPSYPTEKNLEMLRVIIKASSNPDDLVLDCFAGSSTTLVAAEDTGRRWIGIDNSPYAIEKARKRLKAIKDHFPFILYEMEIQPT</sequence>
<dbReference type="GO" id="GO:0008170">
    <property type="term" value="F:N-methyltransferase activity"/>
    <property type="evidence" value="ECO:0007669"/>
    <property type="project" value="InterPro"/>
</dbReference>
<comment type="caution">
    <text evidence="4">The sequence shown here is derived from an EMBL/GenBank/DDBJ whole genome shotgun (WGS) entry which is preliminary data.</text>
</comment>
<dbReference type="GO" id="GO:0005737">
    <property type="term" value="C:cytoplasm"/>
    <property type="evidence" value="ECO:0007669"/>
    <property type="project" value="TreeGrafter"/>
</dbReference>
<dbReference type="InterPro" id="IPR001091">
    <property type="entry name" value="RM_Methyltransferase"/>
</dbReference>
<dbReference type="PANTHER" id="PTHR13370">
    <property type="entry name" value="RNA METHYLASE-RELATED"/>
    <property type="match status" value="1"/>
</dbReference>
<feature type="domain" description="DNA methylase N-4/N-6" evidence="3">
    <location>
        <begin position="25"/>
        <end position="104"/>
    </location>
</feature>
<dbReference type="InterPro" id="IPR002941">
    <property type="entry name" value="DNA_methylase_N4/N6"/>
</dbReference>
<dbReference type="PANTHER" id="PTHR13370:SF3">
    <property type="entry name" value="TRNA (GUANINE(10)-N2)-METHYLTRANSFERASE HOMOLOG"/>
    <property type="match status" value="1"/>
</dbReference>
<name>X1KMS5_9ZZZZ</name>
<organism evidence="4">
    <name type="scientific">marine sediment metagenome</name>
    <dbReference type="NCBI Taxonomy" id="412755"/>
    <lineage>
        <taxon>unclassified sequences</taxon>
        <taxon>metagenomes</taxon>
        <taxon>ecological metagenomes</taxon>
    </lineage>
</organism>
<evidence type="ECO:0000256" key="2">
    <source>
        <dbReference type="ARBA" id="ARBA00022679"/>
    </source>
</evidence>
<evidence type="ECO:0000256" key="1">
    <source>
        <dbReference type="ARBA" id="ARBA00022603"/>
    </source>
</evidence>
<dbReference type="SUPFAM" id="SSF53335">
    <property type="entry name" value="S-adenosyl-L-methionine-dependent methyltransferases"/>
    <property type="match status" value="1"/>
</dbReference>
<accession>X1KMS5</accession>
<gene>
    <name evidence="4" type="ORF">S06H3_15140</name>
</gene>
<dbReference type="PRINTS" id="PR00508">
    <property type="entry name" value="S21N4MTFRASE"/>
</dbReference>
<dbReference type="GO" id="GO:0003677">
    <property type="term" value="F:DNA binding"/>
    <property type="evidence" value="ECO:0007669"/>
    <property type="project" value="InterPro"/>
</dbReference>
<proteinExistence type="predicted"/>
<keyword evidence="2" id="KW-0808">Transferase</keyword>
<reference evidence="4" key="1">
    <citation type="journal article" date="2014" name="Front. Microbiol.">
        <title>High frequency of phylogenetically diverse reductive dehalogenase-homologous genes in deep subseafloor sedimentary metagenomes.</title>
        <authorList>
            <person name="Kawai M."/>
            <person name="Futagami T."/>
            <person name="Toyoda A."/>
            <person name="Takaki Y."/>
            <person name="Nishi S."/>
            <person name="Hori S."/>
            <person name="Arai W."/>
            <person name="Tsubouchi T."/>
            <person name="Morono Y."/>
            <person name="Uchiyama I."/>
            <person name="Ito T."/>
            <person name="Fujiyama A."/>
            <person name="Inagaki F."/>
            <person name="Takami H."/>
        </authorList>
    </citation>
    <scope>NUCLEOTIDE SEQUENCE</scope>
    <source>
        <strain evidence="4">Expedition CK06-06</strain>
    </source>
</reference>
<evidence type="ECO:0000259" key="3">
    <source>
        <dbReference type="Pfam" id="PF01555"/>
    </source>
</evidence>